<dbReference type="RefSeq" id="WP_290359048.1">
    <property type="nucleotide sequence ID" value="NZ_JAUHHC010000003.1"/>
</dbReference>
<dbReference type="InterPro" id="IPR013078">
    <property type="entry name" value="His_Pase_superF_clade-1"/>
</dbReference>
<keyword evidence="2" id="KW-1185">Reference proteome</keyword>
<dbReference type="EMBL" id="JAUHHC010000003">
    <property type="protein sequence ID" value="MDN3920724.1"/>
    <property type="molecule type" value="Genomic_DNA"/>
</dbReference>
<proteinExistence type="predicted"/>
<protein>
    <submittedName>
        <fullName evidence="1">Histidine phosphatase family protein</fullName>
    </submittedName>
</protein>
<sequence>MDLILWRHAEAELQREGLDDLQRALTTKGERQAHKMAQWLNHRLAATTRVLVSPAERCRQTAAALGRELRIVPALAPEAQPQALLTAARWPRSAEPVLIVGHQPTLGLLAAQLLCGAEQPWAIKKGAVWWLRSRQRESEEMEVILQAVQAPDCL</sequence>
<dbReference type="InterPro" id="IPR029033">
    <property type="entry name" value="His_PPase_superfam"/>
</dbReference>
<gene>
    <name evidence="1" type="ORF">QWJ38_10575</name>
</gene>
<dbReference type="SMART" id="SM00855">
    <property type="entry name" value="PGAM"/>
    <property type="match status" value="1"/>
</dbReference>
<reference evidence="1 2" key="1">
    <citation type="submission" date="2023-06" db="EMBL/GenBank/DDBJ databases">
        <title>Pelomonas sp. PFR6 16S ribosomal RNA gene Genome sequencing and assembly.</title>
        <authorList>
            <person name="Woo H."/>
        </authorList>
    </citation>
    <scope>NUCLEOTIDE SEQUENCE [LARGE SCALE GENOMIC DNA]</scope>
    <source>
        <strain evidence="1 2">PFR6</strain>
    </source>
</reference>
<organism evidence="1 2">
    <name type="scientific">Roseateles violae</name>
    <dbReference type="NCBI Taxonomy" id="3058042"/>
    <lineage>
        <taxon>Bacteria</taxon>
        <taxon>Pseudomonadati</taxon>
        <taxon>Pseudomonadota</taxon>
        <taxon>Betaproteobacteria</taxon>
        <taxon>Burkholderiales</taxon>
        <taxon>Sphaerotilaceae</taxon>
        <taxon>Roseateles</taxon>
    </lineage>
</organism>
<evidence type="ECO:0000313" key="1">
    <source>
        <dbReference type="EMBL" id="MDN3920724.1"/>
    </source>
</evidence>
<dbReference type="Proteomes" id="UP001228044">
    <property type="component" value="Unassembled WGS sequence"/>
</dbReference>
<dbReference type="Pfam" id="PF00300">
    <property type="entry name" value="His_Phos_1"/>
    <property type="match status" value="1"/>
</dbReference>
<name>A0ABT8DQU6_9BURK</name>
<evidence type="ECO:0000313" key="2">
    <source>
        <dbReference type="Proteomes" id="UP001228044"/>
    </source>
</evidence>
<dbReference type="Gene3D" id="3.40.50.1240">
    <property type="entry name" value="Phosphoglycerate mutase-like"/>
    <property type="match status" value="1"/>
</dbReference>
<accession>A0ABT8DQU6</accession>
<dbReference type="SUPFAM" id="SSF53254">
    <property type="entry name" value="Phosphoglycerate mutase-like"/>
    <property type="match status" value="1"/>
</dbReference>
<dbReference type="CDD" id="cd07067">
    <property type="entry name" value="HP_PGM_like"/>
    <property type="match status" value="1"/>
</dbReference>
<comment type="caution">
    <text evidence="1">The sequence shown here is derived from an EMBL/GenBank/DDBJ whole genome shotgun (WGS) entry which is preliminary data.</text>
</comment>